<evidence type="ECO:0000259" key="4">
    <source>
        <dbReference type="Pfam" id="PF00551"/>
    </source>
</evidence>
<sequence length="306" mass="32089">MRIVFFGYGVLGAVALDGLLAAHTVALVITHPADFSGLGEPDVQELAERHGLPVVLSAFGAEPDLADRIRAAAPDLVVSTNWRTRLPADLLSLAPLGALNVHDALLPKYSGFGAINWAIRNGEAETGVTVHVMEPDFDSGPVMARTVVPIGPDELAGDLYDRVTAAYVPTLNAAIEARAGGSTGTPQDPSARTFYHRIGAADVRIDWTLPSLAAYALVRAQSDPYVNAWTTYDGDEVHVKAARMPESAICGTPGRLIRRTGDGVTVGCGPVGAPGSRGLVLLTVQPAGSGELPAADYFKRMGGYLL</sequence>
<name>A0ABQ4A3P3_9ACTN</name>
<accession>A0ABQ4A3P3</accession>
<dbReference type="InterPro" id="IPR005793">
    <property type="entry name" value="Formyl_trans_C"/>
</dbReference>
<dbReference type="SUPFAM" id="SSF50486">
    <property type="entry name" value="FMT C-terminal domain-like"/>
    <property type="match status" value="1"/>
</dbReference>
<keyword evidence="7" id="KW-1185">Reference proteome</keyword>
<proteinExistence type="inferred from homology"/>
<dbReference type="PANTHER" id="PTHR11138">
    <property type="entry name" value="METHIONYL-TRNA FORMYLTRANSFERASE"/>
    <property type="match status" value="1"/>
</dbReference>
<dbReference type="Pfam" id="PF00551">
    <property type="entry name" value="Formyl_trans_N"/>
    <property type="match status" value="1"/>
</dbReference>
<dbReference type="InterPro" id="IPR002376">
    <property type="entry name" value="Formyl_transf_N"/>
</dbReference>
<dbReference type="CDD" id="cd08704">
    <property type="entry name" value="Met_tRNA_FMT_C"/>
    <property type="match status" value="1"/>
</dbReference>
<dbReference type="CDD" id="cd08369">
    <property type="entry name" value="FMT_core"/>
    <property type="match status" value="1"/>
</dbReference>
<dbReference type="Pfam" id="PF02911">
    <property type="entry name" value="Formyl_trans_C"/>
    <property type="match status" value="1"/>
</dbReference>
<dbReference type="InterPro" id="IPR011034">
    <property type="entry name" value="Formyl_transferase-like_C_sf"/>
</dbReference>
<dbReference type="SUPFAM" id="SSF53328">
    <property type="entry name" value="Formyltransferase"/>
    <property type="match status" value="1"/>
</dbReference>
<dbReference type="InterPro" id="IPR044135">
    <property type="entry name" value="Met-tRNA-FMT_C"/>
</dbReference>
<organism evidence="6 7">
    <name type="scientific">Winogradskya humida</name>
    <dbReference type="NCBI Taxonomy" id="113566"/>
    <lineage>
        <taxon>Bacteria</taxon>
        <taxon>Bacillati</taxon>
        <taxon>Actinomycetota</taxon>
        <taxon>Actinomycetes</taxon>
        <taxon>Micromonosporales</taxon>
        <taxon>Micromonosporaceae</taxon>
        <taxon>Winogradskya</taxon>
    </lineage>
</organism>
<keyword evidence="3" id="KW-0648">Protein biosynthesis</keyword>
<dbReference type="PANTHER" id="PTHR11138:SF5">
    <property type="entry name" value="METHIONYL-TRNA FORMYLTRANSFERASE, MITOCHONDRIAL"/>
    <property type="match status" value="1"/>
</dbReference>
<evidence type="ECO:0000313" key="6">
    <source>
        <dbReference type="EMBL" id="GIE25471.1"/>
    </source>
</evidence>
<gene>
    <name evidence="6" type="primary">fmt_2</name>
    <name evidence="6" type="ORF">Ahu01nite_085730</name>
</gene>
<evidence type="ECO:0000313" key="7">
    <source>
        <dbReference type="Proteomes" id="UP000603200"/>
    </source>
</evidence>
<keyword evidence="2" id="KW-0808">Transferase</keyword>
<dbReference type="Proteomes" id="UP000603200">
    <property type="component" value="Unassembled WGS sequence"/>
</dbReference>
<comment type="similarity">
    <text evidence="1">Belongs to the Fmt family.</text>
</comment>
<dbReference type="EMBL" id="BOMN01000122">
    <property type="protein sequence ID" value="GIE25471.1"/>
    <property type="molecule type" value="Genomic_DNA"/>
</dbReference>
<comment type="caution">
    <text evidence="6">The sequence shown here is derived from an EMBL/GenBank/DDBJ whole genome shotgun (WGS) entry which is preliminary data.</text>
</comment>
<dbReference type="Gene3D" id="3.40.50.12230">
    <property type="match status" value="1"/>
</dbReference>
<feature type="domain" description="Formyl transferase C-terminal" evidence="5">
    <location>
        <begin position="198"/>
        <end position="300"/>
    </location>
</feature>
<dbReference type="InterPro" id="IPR036477">
    <property type="entry name" value="Formyl_transf_N_sf"/>
</dbReference>
<feature type="domain" description="Formyl transferase N-terminal" evidence="4">
    <location>
        <begin position="2"/>
        <end position="166"/>
    </location>
</feature>
<reference evidence="6 7" key="1">
    <citation type="submission" date="2021-01" db="EMBL/GenBank/DDBJ databases">
        <title>Whole genome shotgun sequence of Actinoplanes humidus NBRC 14915.</title>
        <authorList>
            <person name="Komaki H."/>
            <person name="Tamura T."/>
        </authorList>
    </citation>
    <scope>NUCLEOTIDE SEQUENCE [LARGE SCALE GENOMIC DNA]</scope>
    <source>
        <strain evidence="6 7">NBRC 14915</strain>
    </source>
</reference>
<evidence type="ECO:0000256" key="1">
    <source>
        <dbReference type="ARBA" id="ARBA00010699"/>
    </source>
</evidence>
<protein>
    <submittedName>
        <fullName evidence="6">Methionyl-tRNA formyltransferase</fullName>
    </submittedName>
</protein>
<evidence type="ECO:0000259" key="5">
    <source>
        <dbReference type="Pfam" id="PF02911"/>
    </source>
</evidence>
<evidence type="ECO:0000256" key="2">
    <source>
        <dbReference type="ARBA" id="ARBA00022679"/>
    </source>
</evidence>
<dbReference type="RefSeq" id="WP_203842420.1">
    <property type="nucleotide sequence ID" value="NZ_BAAATV010000023.1"/>
</dbReference>
<evidence type="ECO:0000256" key="3">
    <source>
        <dbReference type="ARBA" id="ARBA00022917"/>
    </source>
</evidence>